<feature type="region of interest" description="Disordered" evidence="17">
    <location>
        <begin position="408"/>
        <end position="433"/>
    </location>
</feature>
<dbReference type="GO" id="GO:0042128">
    <property type="term" value="P:nitrate assimilation"/>
    <property type="evidence" value="ECO:0007669"/>
    <property type="project" value="UniProtKB-UniPathway"/>
</dbReference>
<dbReference type="Pfam" id="PF07992">
    <property type="entry name" value="Pyr_redox_2"/>
    <property type="match status" value="1"/>
</dbReference>
<dbReference type="GO" id="GO:0020037">
    <property type="term" value="F:heme binding"/>
    <property type="evidence" value="ECO:0007669"/>
    <property type="project" value="InterPro"/>
</dbReference>
<dbReference type="PROSITE" id="PS00365">
    <property type="entry name" value="NIR_SIR"/>
    <property type="match status" value="1"/>
</dbReference>
<dbReference type="InterPro" id="IPR036188">
    <property type="entry name" value="FAD/NAD-bd_sf"/>
</dbReference>
<dbReference type="Gene3D" id="1.10.10.1100">
    <property type="entry name" value="BFD-like [2Fe-2S]-binding domain"/>
    <property type="match status" value="1"/>
</dbReference>
<keyword evidence="9" id="KW-0001">2Fe-2S</keyword>
<sequence>MVPIANSTIHVPKADRIQIFVVGLGMVGIAFIEKVLNLDQDKRYFIRTCGEEKHLAYNRVGLTEYFQHRNVEDLYLNDPKWYAEQEPDRVAFHVGEQATLIDSKSKTVSTSKGNTFSYDILVLATGSGAGLPPYVSIEQAEKTTGVFVYRNIADLESIMDYAELPHISRASVVGGGLLGLEAAKAVYDMPGVPDVSILIRQNYPLNRQLDPSAGELVLRKIENMGVKVLTQCEPQAITTRTDGNGQEVFTGFTTSDGEHIESDLTIFAIGIKPRDDLAAASGIRCARRGGIDVGDDLMTSEQDIYAIGECASWRGNTYGLIAPGVEMADILAFNLVSSFRSHLTLVLVAHHQNSVQQTQTAGHAPRKMNDPDLSTKLKLMGVDVASFGDYFADERMVKDIEAAEKKQVEEGVEIASSKPSRRKKGPRDTKNDPIKCLTYHDPFSSTYKKYIFTADGTHLLGGIMIGDVASFTKMVSIVKKKKKLDCPPSEFIMGAKKEGEDDGADLDDDAQICSCHNVLKGAIGACIKDGCTDFATLKSKTKVGAGCGGCVPLATSIFKAEMKKAGHATNNDLCTHFKMSRTDLFQVVKIKQLRDFATIVATVGAGKDRQGCEICKPAVASILSSLYNEHVMLPQHHGLQDTNDRFLANIQRNGTFSVVPRMAGGEVTPEKLIALGEVAKEYGLYTKITGGQRIDLFGAQKRDLPDIWEKLIAAGFESGHAYGKSLRTVKSCVGTTWCRYGVGDSVGLAIDLENRYRGVRSPHKFKGGVSGCVRECAEAQSKDFGLIATDKGWNGEFPDPKTCPDDLFELLRPVSPKYAVFIGGNGGANPRHAHLFAKDVPPTKVVRIIDRFLMFYIRTADRLVRTAPWVENFDGGIEKLKKILLDDELGICGDLDREMDALIGTYKDEWAAAITDPELRKSFKQFANTDERRVGIEPITERGQNRPADWPKNFPAKRFEDDEVPTPRSDWEWVNLATTQDLMPTEANTTSAAVRYGQDTQLAIFHVPKRGYFATQQMCPHKRAFVLEHGIIGDDANGNLYVSCPLHKRNFRLDTGECTNDEEYKVLAFEVKNEGEDLFVKLPPAEELDALIGSTKWMVRKATAEALGRNSATAIEIVGPSGELDEERLAASNDCATKHENGSGCGSNKLEW</sequence>
<dbReference type="CDD" id="cd03529">
    <property type="entry name" value="Rieske_NirD"/>
    <property type="match status" value="1"/>
</dbReference>
<dbReference type="InterPro" id="IPR007419">
    <property type="entry name" value="BFD-like_2Fe2S-bd_dom"/>
</dbReference>
<dbReference type="Gene3D" id="3.50.50.60">
    <property type="entry name" value="FAD/NAD(P)-binding domain"/>
    <property type="match status" value="2"/>
</dbReference>
<evidence type="ECO:0000256" key="15">
    <source>
        <dbReference type="ARBA" id="ARBA00023063"/>
    </source>
</evidence>
<dbReference type="STRING" id="289078.A0A2X0KFE2"/>
<comment type="cofactor">
    <cofactor evidence="16">
        <name>[2Fe-2S] cluster</name>
        <dbReference type="ChEBI" id="CHEBI:190135"/>
    </cofactor>
</comment>
<keyword evidence="11" id="KW-0274">FAD</keyword>
<dbReference type="PRINTS" id="PR00397">
    <property type="entry name" value="SIROHAEM"/>
</dbReference>
<dbReference type="InterPro" id="IPR036922">
    <property type="entry name" value="Rieske_2Fe-2S_sf"/>
</dbReference>
<dbReference type="AlphaFoldDB" id="A0A2X0KFE2"/>
<evidence type="ECO:0000256" key="10">
    <source>
        <dbReference type="ARBA" id="ARBA00022723"/>
    </source>
</evidence>
<dbReference type="InterPro" id="IPR036136">
    <property type="entry name" value="Nit/Sulf_reduc_fer-like_dom_sf"/>
</dbReference>
<dbReference type="InterPro" id="IPR052034">
    <property type="entry name" value="NasD-like"/>
</dbReference>
<dbReference type="Pfam" id="PF01077">
    <property type="entry name" value="NIR_SIR"/>
    <property type="match status" value="1"/>
</dbReference>
<dbReference type="SUPFAM" id="SSF51905">
    <property type="entry name" value="FAD/NAD(P)-binding domain"/>
    <property type="match status" value="2"/>
</dbReference>
<dbReference type="EMBL" id="FMWP01000012">
    <property type="protein sequence ID" value="SCZ88117.1"/>
    <property type="molecule type" value="Genomic_DNA"/>
</dbReference>
<evidence type="ECO:0000313" key="20">
    <source>
        <dbReference type="Proteomes" id="UP000249723"/>
    </source>
</evidence>
<evidence type="ECO:0000256" key="13">
    <source>
        <dbReference type="ARBA" id="ARBA00023004"/>
    </source>
</evidence>
<feature type="region of interest" description="Disordered" evidence="17">
    <location>
        <begin position="942"/>
        <end position="965"/>
    </location>
</feature>
<comment type="cofactor">
    <cofactor evidence="1">
        <name>siroheme</name>
        <dbReference type="ChEBI" id="CHEBI:60052"/>
    </cofactor>
</comment>
<keyword evidence="7" id="KW-0349">Heme</keyword>
<evidence type="ECO:0000256" key="17">
    <source>
        <dbReference type="SAM" id="MobiDB-lite"/>
    </source>
</evidence>
<evidence type="ECO:0000256" key="8">
    <source>
        <dbReference type="ARBA" id="ARBA00022630"/>
    </source>
</evidence>
<dbReference type="InterPro" id="IPR017941">
    <property type="entry name" value="Rieske_2Fe-2S"/>
</dbReference>
<keyword evidence="14" id="KW-0411">Iron-sulfur</keyword>
<evidence type="ECO:0000256" key="14">
    <source>
        <dbReference type="ARBA" id="ARBA00023014"/>
    </source>
</evidence>
<keyword evidence="10" id="KW-0479">Metal-binding</keyword>
<keyword evidence="6" id="KW-0004">4Fe-4S</keyword>
<dbReference type="GO" id="GO:0008942">
    <property type="term" value="F:nitrite reductase [NAD(P)H] activity"/>
    <property type="evidence" value="ECO:0007669"/>
    <property type="project" value="InterPro"/>
</dbReference>
<keyword evidence="20" id="KW-1185">Reference proteome</keyword>
<evidence type="ECO:0000256" key="12">
    <source>
        <dbReference type="ARBA" id="ARBA00023002"/>
    </source>
</evidence>
<dbReference type="PANTHER" id="PTHR43809">
    <property type="entry name" value="NITRITE REDUCTASE (NADH) LARGE SUBUNIT"/>
    <property type="match status" value="1"/>
</dbReference>
<evidence type="ECO:0000256" key="11">
    <source>
        <dbReference type="ARBA" id="ARBA00022827"/>
    </source>
</evidence>
<dbReference type="InterPro" id="IPR006067">
    <property type="entry name" value="NO2/SO3_Rdtase_4Fe4S_dom"/>
</dbReference>
<evidence type="ECO:0000256" key="16">
    <source>
        <dbReference type="ARBA" id="ARBA00034078"/>
    </source>
</evidence>
<dbReference type="InterPro" id="IPR012748">
    <property type="entry name" value="Rieske-like_NirD"/>
</dbReference>
<comment type="cofactor">
    <cofactor evidence="2">
        <name>[4Fe-4S] cluster</name>
        <dbReference type="ChEBI" id="CHEBI:49883"/>
    </cofactor>
</comment>
<dbReference type="Pfam" id="PF13806">
    <property type="entry name" value="Rieske_2"/>
    <property type="match status" value="1"/>
</dbReference>
<dbReference type="UniPathway" id="UPA00653"/>
<dbReference type="GO" id="GO:0046872">
    <property type="term" value="F:metal ion binding"/>
    <property type="evidence" value="ECO:0007669"/>
    <property type="project" value="UniProtKB-KW"/>
</dbReference>
<dbReference type="Proteomes" id="UP000249723">
    <property type="component" value="Unassembled WGS sequence"/>
</dbReference>
<keyword evidence="13" id="KW-0408">Iron</keyword>
<name>A0A2X0KFE2_9BASI</name>
<feature type="domain" description="Rieske" evidence="18">
    <location>
        <begin position="979"/>
        <end position="1080"/>
    </location>
</feature>
<comment type="cofactor">
    <cofactor evidence="3">
        <name>FAD</name>
        <dbReference type="ChEBI" id="CHEBI:57692"/>
    </cofactor>
</comment>
<evidence type="ECO:0000256" key="1">
    <source>
        <dbReference type="ARBA" id="ARBA00001929"/>
    </source>
</evidence>
<dbReference type="SUPFAM" id="SSF55124">
    <property type="entry name" value="Nitrite/Sulfite reductase N-terminal domain-like"/>
    <property type="match status" value="1"/>
</dbReference>
<dbReference type="PRINTS" id="PR00368">
    <property type="entry name" value="FADPNR"/>
</dbReference>
<evidence type="ECO:0000259" key="18">
    <source>
        <dbReference type="PROSITE" id="PS51296"/>
    </source>
</evidence>
<dbReference type="GO" id="GO:0051539">
    <property type="term" value="F:4 iron, 4 sulfur cluster binding"/>
    <property type="evidence" value="ECO:0007669"/>
    <property type="project" value="UniProtKB-KW"/>
</dbReference>
<dbReference type="PRINTS" id="PR00411">
    <property type="entry name" value="PNDRDTASEI"/>
</dbReference>
<comment type="similarity">
    <text evidence="5">Belongs to the nitrite and sulfite reductase 4Fe-4S domain family.</text>
</comment>
<dbReference type="OrthoDB" id="432169at2759"/>
<keyword evidence="8" id="KW-0285">Flavoprotein</keyword>
<evidence type="ECO:0000256" key="7">
    <source>
        <dbReference type="ARBA" id="ARBA00022617"/>
    </source>
</evidence>
<dbReference type="GO" id="GO:0051537">
    <property type="term" value="F:2 iron, 2 sulfur cluster binding"/>
    <property type="evidence" value="ECO:0007669"/>
    <property type="project" value="UniProtKB-KW"/>
</dbReference>
<dbReference type="InterPro" id="IPR006066">
    <property type="entry name" value="NO2/SO3_Rdtase_FeS/sirohaem_BS"/>
</dbReference>
<evidence type="ECO:0000256" key="3">
    <source>
        <dbReference type="ARBA" id="ARBA00001974"/>
    </source>
</evidence>
<dbReference type="InterPro" id="IPR041854">
    <property type="entry name" value="BFD-like_2Fe2S-bd_dom_sf"/>
</dbReference>
<evidence type="ECO:0000256" key="5">
    <source>
        <dbReference type="ARBA" id="ARBA00010429"/>
    </source>
</evidence>
<dbReference type="Pfam" id="PF04324">
    <property type="entry name" value="Fer2_BFD"/>
    <property type="match status" value="1"/>
</dbReference>
<dbReference type="InterPro" id="IPR023753">
    <property type="entry name" value="FAD/NAD-binding_dom"/>
</dbReference>
<dbReference type="PROSITE" id="PS51296">
    <property type="entry name" value="RIESKE"/>
    <property type="match status" value="1"/>
</dbReference>
<keyword evidence="15" id="KW-0534">Nitrate assimilation</keyword>
<dbReference type="PANTHER" id="PTHR43809:SF1">
    <property type="entry name" value="NITRITE REDUCTASE (NADH) LARGE SUBUNIT"/>
    <property type="match status" value="1"/>
</dbReference>
<comment type="pathway">
    <text evidence="4">Nitrogen metabolism; nitrate reduction (assimilation).</text>
</comment>
<dbReference type="Gene3D" id="2.102.10.10">
    <property type="entry name" value="Rieske [2Fe-2S] iron-sulphur domain"/>
    <property type="match status" value="1"/>
</dbReference>
<organism evidence="19 20">
    <name type="scientific">Microbotryum saponariae</name>
    <dbReference type="NCBI Taxonomy" id="289078"/>
    <lineage>
        <taxon>Eukaryota</taxon>
        <taxon>Fungi</taxon>
        <taxon>Dikarya</taxon>
        <taxon>Basidiomycota</taxon>
        <taxon>Pucciniomycotina</taxon>
        <taxon>Microbotryomycetes</taxon>
        <taxon>Microbotryales</taxon>
        <taxon>Microbotryaceae</taxon>
        <taxon>Microbotryum</taxon>
    </lineage>
</organism>
<dbReference type="Gene3D" id="3.30.413.10">
    <property type="entry name" value="Sulfite Reductase Hemoprotein, domain 1"/>
    <property type="match status" value="1"/>
</dbReference>
<gene>
    <name evidence="19" type="ORF">BZ3500_MVSOF-1268-A1-R1_CHR2-1G04200</name>
</gene>
<evidence type="ECO:0000256" key="2">
    <source>
        <dbReference type="ARBA" id="ARBA00001966"/>
    </source>
</evidence>
<dbReference type="NCBIfam" id="TIGR02378">
    <property type="entry name" value="nirD_assim_sml"/>
    <property type="match status" value="1"/>
</dbReference>
<evidence type="ECO:0000256" key="4">
    <source>
        <dbReference type="ARBA" id="ARBA00005096"/>
    </source>
</evidence>
<protein>
    <submittedName>
        <fullName evidence="19">BZ3500_MvSof-1268-A1-R1_Chr2-1g04200 protein</fullName>
    </submittedName>
</protein>
<dbReference type="InterPro" id="IPR005117">
    <property type="entry name" value="NiRdtase/SiRdtase_haem-b_fer"/>
</dbReference>
<evidence type="ECO:0000313" key="19">
    <source>
        <dbReference type="EMBL" id="SCZ88117.1"/>
    </source>
</evidence>
<evidence type="ECO:0000256" key="9">
    <source>
        <dbReference type="ARBA" id="ARBA00022714"/>
    </source>
</evidence>
<evidence type="ECO:0000256" key="6">
    <source>
        <dbReference type="ARBA" id="ARBA00022485"/>
    </source>
</evidence>
<dbReference type="InterPro" id="IPR045854">
    <property type="entry name" value="NO2/SO3_Rdtase_4Fe4S_sf"/>
</dbReference>
<reference evidence="20" key="1">
    <citation type="submission" date="2016-10" db="EMBL/GenBank/DDBJ databases">
        <authorList>
            <person name="Jeantristanb JTB J.-T."/>
            <person name="Ricardo R."/>
        </authorList>
    </citation>
    <scope>NUCLEOTIDE SEQUENCE [LARGE SCALE GENOMIC DNA]</scope>
</reference>
<keyword evidence="12" id="KW-0560">Oxidoreductase</keyword>
<proteinExistence type="inferred from homology"/>
<dbReference type="SUPFAM" id="SSF50022">
    <property type="entry name" value="ISP domain"/>
    <property type="match status" value="1"/>
</dbReference>
<dbReference type="Pfam" id="PF03460">
    <property type="entry name" value="NIR_SIR_ferr"/>
    <property type="match status" value="1"/>
</dbReference>
<dbReference type="SUPFAM" id="SSF56014">
    <property type="entry name" value="Nitrite and sulphite reductase 4Fe-4S domain-like"/>
    <property type="match status" value="1"/>
</dbReference>
<accession>A0A2X0KFE2</accession>